<dbReference type="Gene3D" id="3.40.50.300">
    <property type="entry name" value="P-loop containing nucleotide triphosphate hydrolases"/>
    <property type="match status" value="2"/>
</dbReference>
<dbReference type="InterPro" id="IPR027417">
    <property type="entry name" value="P-loop_NTPase"/>
</dbReference>
<dbReference type="InterPro" id="IPR003593">
    <property type="entry name" value="AAA+_ATPase"/>
</dbReference>
<dbReference type="Pfam" id="PF00005">
    <property type="entry name" value="ABC_tran"/>
    <property type="match status" value="1"/>
</dbReference>
<evidence type="ECO:0000313" key="7">
    <source>
        <dbReference type="Proteomes" id="UP000811492"/>
    </source>
</evidence>
<evidence type="ECO:0000256" key="2">
    <source>
        <dbReference type="ARBA" id="ARBA00022737"/>
    </source>
</evidence>
<evidence type="ECO:0000256" key="4">
    <source>
        <dbReference type="ARBA" id="ARBA00022840"/>
    </source>
</evidence>
<feature type="domain" description="ABC transporter" evidence="5">
    <location>
        <begin position="4"/>
        <end position="238"/>
    </location>
</feature>
<organism evidence="6 7">
    <name type="scientific">Leucobacter manosquensis</name>
    <dbReference type="NCBI Taxonomy" id="2810611"/>
    <lineage>
        <taxon>Bacteria</taxon>
        <taxon>Bacillati</taxon>
        <taxon>Actinomycetota</taxon>
        <taxon>Actinomycetes</taxon>
        <taxon>Micrococcales</taxon>
        <taxon>Microbacteriaceae</taxon>
        <taxon>Leucobacter</taxon>
    </lineage>
</organism>
<protein>
    <submittedName>
        <fullName evidence="6">Sugar ABC transporter ATP-binding protein</fullName>
    </submittedName>
</protein>
<dbReference type="EMBL" id="JAFEVO010000001">
    <property type="protein sequence ID" value="MBS3182456.1"/>
    <property type="molecule type" value="Genomic_DNA"/>
</dbReference>
<dbReference type="PROSITE" id="PS50893">
    <property type="entry name" value="ABC_TRANSPORTER_2"/>
    <property type="match status" value="1"/>
</dbReference>
<dbReference type="Proteomes" id="UP000811492">
    <property type="component" value="Unassembled WGS sequence"/>
</dbReference>
<evidence type="ECO:0000256" key="1">
    <source>
        <dbReference type="ARBA" id="ARBA00022448"/>
    </source>
</evidence>
<keyword evidence="1" id="KW-0813">Transport</keyword>
<keyword evidence="2" id="KW-0677">Repeat</keyword>
<dbReference type="SUPFAM" id="SSF52540">
    <property type="entry name" value="P-loop containing nucleoside triphosphate hydrolases"/>
    <property type="match status" value="2"/>
</dbReference>
<dbReference type="PROSITE" id="PS00211">
    <property type="entry name" value="ABC_TRANSPORTER_1"/>
    <property type="match status" value="1"/>
</dbReference>
<dbReference type="PANTHER" id="PTHR43790">
    <property type="entry name" value="CARBOHYDRATE TRANSPORT ATP-BINDING PROTEIN MG119-RELATED"/>
    <property type="match status" value="1"/>
</dbReference>
<dbReference type="PANTHER" id="PTHR43790:SF9">
    <property type="entry name" value="GALACTOFURANOSE TRANSPORTER ATP-BINDING PROTEIN YTFR"/>
    <property type="match status" value="1"/>
</dbReference>
<dbReference type="InterPro" id="IPR003439">
    <property type="entry name" value="ABC_transporter-like_ATP-bd"/>
</dbReference>
<name>A0ABS5M653_9MICO</name>
<dbReference type="InterPro" id="IPR017871">
    <property type="entry name" value="ABC_transporter-like_CS"/>
</dbReference>
<comment type="caution">
    <text evidence="6">The sequence shown here is derived from an EMBL/GenBank/DDBJ whole genome shotgun (WGS) entry which is preliminary data.</text>
</comment>
<reference evidence="6 7" key="1">
    <citation type="submission" date="2021-02" db="EMBL/GenBank/DDBJ databases">
        <title>Draft genome and description of Leucobacter sp nov strain Marseille-Q4368.</title>
        <authorList>
            <person name="Boxberger M."/>
            <person name="La Scola B."/>
        </authorList>
    </citation>
    <scope>NUCLEOTIDE SEQUENCE [LARGE SCALE GENOMIC DNA]</scope>
    <source>
        <strain evidence="6 7">Marseille-Q4368</strain>
    </source>
</reference>
<keyword evidence="7" id="KW-1185">Reference proteome</keyword>
<proteinExistence type="predicted"/>
<sequence>MARLSFSGVSVRFGPTAALDNVSLEFSAGEVVGLLGHNGAGKSTMLNVATGALAATSGFLALDGETIGRRATPGEIADRGVTVIHQEPALVPNLSIIDNLFLARADAPLRASRVKRAREALSELGADHLHLEAPVSTLSLGERQLVDLARGLLRGDMRVLLLDEPTAALGQAETTALHQLIRKLAAKGTTVIYVSHRLPDILDVCERVVVLRGGGVVMDTPAIGLSLADLTHALAPEVEREEEWIPKPSHLRLQVREPAADLEFYDGEIVGLFGMAAGEQFHLLERLFGIRGGLDANLSDKRYRIAKPIDAIIQGVHLVPADRESDGLIGGLSAIDNTYLPWFSRGFRSRKNIAQAYAGIRSTLNVQGPAGDAPVMSFSGGNRQKHLLARWMFPVAPKVLLLAQPTQGVDVGAKQDIRLALRELADTGVCVLVASAEADEITSLCERSYVIARGACREVTRSSRYETELLETLLDISRVGSNRK</sequence>
<dbReference type="GO" id="GO:0005524">
    <property type="term" value="F:ATP binding"/>
    <property type="evidence" value="ECO:0007669"/>
    <property type="project" value="UniProtKB-KW"/>
</dbReference>
<dbReference type="InterPro" id="IPR050107">
    <property type="entry name" value="ABC_carbohydrate_import_ATPase"/>
</dbReference>
<dbReference type="CDD" id="cd03216">
    <property type="entry name" value="ABC_Carb_Monos_I"/>
    <property type="match status" value="1"/>
</dbReference>
<keyword evidence="4 6" id="KW-0067">ATP-binding</keyword>
<keyword evidence="3" id="KW-0547">Nucleotide-binding</keyword>
<gene>
    <name evidence="6" type="ORF">JSQ98_09665</name>
</gene>
<evidence type="ECO:0000256" key="3">
    <source>
        <dbReference type="ARBA" id="ARBA00022741"/>
    </source>
</evidence>
<evidence type="ECO:0000313" key="6">
    <source>
        <dbReference type="EMBL" id="MBS3182456.1"/>
    </source>
</evidence>
<evidence type="ECO:0000259" key="5">
    <source>
        <dbReference type="PROSITE" id="PS50893"/>
    </source>
</evidence>
<accession>A0ABS5M653</accession>
<dbReference type="SMART" id="SM00382">
    <property type="entry name" value="AAA"/>
    <property type="match status" value="1"/>
</dbReference>